<dbReference type="Proteomes" id="UP000787672">
    <property type="component" value="Unassembled WGS sequence"/>
</dbReference>
<evidence type="ECO:0000256" key="3">
    <source>
        <dbReference type="ARBA" id="ARBA00022801"/>
    </source>
</evidence>
<dbReference type="RefSeq" id="WP_216557447.1">
    <property type="nucleotide sequence ID" value="NZ_JAHLQN010000001.1"/>
</dbReference>
<feature type="domain" description="Peptidase M20 dimerisation" evidence="4">
    <location>
        <begin position="295"/>
        <end position="371"/>
    </location>
</feature>
<dbReference type="InterPro" id="IPR051458">
    <property type="entry name" value="Cyt/Met_Dipeptidase"/>
</dbReference>
<keyword evidence="1" id="KW-0645">Protease</keyword>
<dbReference type="PANTHER" id="PTHR43270">
    <property type="entry name" value="BETA-ALA-HIS DIPEPTIDASE"/>
    <property type="match status" value="1"/>
</dbReference>
<reference evidence="5 6" key="1">
    <citation type="submission" date="2021-06" db="EMBL/GenBank/DDBJ databases">
        <authorList>
            <person name="Sun Q."/>
            <person name="Li D."/>
        </authorList>
    </citation>
    <scope>NUCLEOTIDE SEQUENCE [LARGE SCALE GENOMIC DNA]</scope>
    <source>
        <strain evidence="5 6">MSJ-2</strain>
    </source>
</reference>
<protein>
    <submittedName>
        <fullName evidence="5">M20/M25/M40 family metallo-hydrolase</fullName>
    </submittedName>
</protein>
<sequence>MEKADWLEEVYSHINAAFESEHLPKILDLVRQPSVAGTGEGIDECAEKVMELLRSVGCVDVHLERYVKSPVVVGRLNADVENAPGILMYGMYDVQPPEPYDEWIVSPYEGARIDFEDYGECIVARGIMNSKGPLVCFINAVDSIRKTLGYMPVNVLFVVEGEEELGSGSMIPFVEAHKEEIAKLDGVFLNGARQDEQGRPAVLLGNKGTLYLDLEVTGGEWGGPQKIDLHSMNAAWVGSPAWRLVNALATMRQGDDILIEGFYDDLQPLSEADEQLTRRFASVFDEEMFLNERLYASRFLHDMHGEEAVRKLMWTPTLNIDGIWGGYTGPATKTVIPYKVQAKVDVRLVPPLTADMMLEKIKKHLHKHGYDDVKITVRQSSPWSKSDPEALACRAALMALDNSGYDQGYAWPIFPGTGPAYLFTQRCGVPFVSYGLGQGGRIHAPNEYHTVKGLRENEMSCAAYLYYLTKLAREAGQ</sequence>
<dbReference type="EMBL" id="JAHLQN010000001">
    <property type="protein sequence ID" value="MBU5625510.1"/>
    <property type="molecule type" value="Genomic_DNA"/>
</dbReference>
<keyword evidence="6" id="KW-1185">Reference proteome</keyword>
<gene>
    <name evidence="5" type="ORF">KQI82_00990</name>
</gene>
<accession>A0ABS6F815</accession>
<name>A0ABS6F815_9FIRM</name>
<evidence type="ECO:0000313" key="6">
    <source>
        <dbReference type="Proteomes" id="UP000787672"/>
    </source>
</evidence>
<dbReference type="Pfam" id="PF01546">
    <property type="entry name" value="Peptidase_M20"/>
    <property type="match status" value="1"/>
</dbReference>
<proteinExistence type="predicted"/>
<organism evidence="5 6">
    <name type="scientific">Dysosmobacter acutus</name>
    <dbReference type="NCBI Taxonomy" id="2841504"/>
    <lineage>
        <taxon>Bacteria</taxon>
        <taxon>Bacillati</taxon>
        <taxon>Bacillota</taxon>
        <taxon>Clostridia</taxon>
        <taxon>Eubacteriales</taxon>
        <taxon>Oscillospiraceae</taxon>
        <taxon>Dysosmobacter</taxon>
    </lineage>
</organism>
<evidence type="ECO:0000256" key="2">
    <source>
        <dbReference type="ARBA" id="ARBA00022723"/>
    </source>
</evidence>
<dbReference type="PANTHER" id="PTHR43270:SF8">
    <property type="entry name" value="DI- AND TRIPEPTIDASE DUG2-RELATED"/>
    <property type="match status" value="1"/>
</dbReference>
<evidence type="ECO:0000256" key="1">
    <source>
        <dbReference type="ARBA" id="ARBA00022670"/>
    </source>
</evidence>
<evidence type="ECO:0000313" key="5">
    <source>
        <dbReference type="EMBL" id="MBU5625510.1"/>
    </source>
</evidence>
<keyword evidence="3" id="KW-0378">Hydrolase</keyword>
<evidence type="ECO:0000259" key="4">
    <source>
        <dbReference type="Pfam" id="PF07687"/>
    </source>
</evidence>
<dbReference type="InterPro" id="IPR002933">
    <property type="entry name" value="Peptidase_M20"/>
</dbReference>
<dbReference type="Pfam" id="PF07687">
    <property type="entry name" value="M20_dimer"/>
    <property type="match status" value="1"/>
</dbReference>
<dbReference type="InterPro" id="IPR011650">
    <property type="entry name" value="Peptidase_M20_dimer"/>
</dbReference>
<keyword evidence="2" id="KW-0479">Metal-binding</keyword>
<comment type="caution">
    <text evidence="5">The sequence shown here is derived from an EMBL/GenBank/DDBJ whole genome shotgun (WGS) entry which is preliminary data.</text>
</comment>